<gene>
    <name evidence="1" type="ORF">WJX72_010990</name>
</gene>
<keyword evidence="2" id="KW-1185">Reference proteome</keyword>
<reference evidence="1 2" key="1">
    <citation type="journal article" date="2024" name="Nat. Commun.">
        <title>Phylogenomics reveals the evolutionary origins of lichenization in chlorophyte algae.</title>
        <authorList>
            <person name="Puginier C."/>
            <person name="Libourel C."/>
            <person name="Otte J."/>
            <person name="Skaloud P."/>
            <person name="Haon M."/>
            <person name="Grisel S."/>
            <person name="Petersen M."/>
            <person name="Berrin J.G."/>
            <person name="Delaux P.M."/>
            <person name="Dal Grande F."/>
            <person name="Keller J."/>
        </authorList>
    </citation>
    <scope>NUCLEOTIDE SEQUENCE [LARGE SCALE GENOMIC DNA]</scope>
    <source>
        <strain evidence="1 2">SAG 2043</strain>
    </source>
</reference>
<dbReference type="Proteomes" id="UP001489004">
    <property type="component" value="Unassembled WGS sequence"/>
</dbReference>
<sequence length="166" mass="18085">MLAYIAAMFTCKTPFKPQQAHDRMQQDTDTLQKFLHDDLGSDQHNQDSTYSHLFNVLKDAMGLVLSEDADDVLVAYGTLLHQHGPVPMNLVRRLCESGSRPDLAARAVSTALVNACENQLRYQTDFMAGAPSTVISGRTAGLVGNGVHFRTVLSTFIGSTAAWCAV</sequence>
<dbReference type="InterPro" id="IPR042532">
    <property type="entry name" value="EXOC3/Sec6_C"/>
</dbReference>
<dbReference type="Gene3D" id="1.10.357.70">
    <property type="entry name" value="Exocyst complex component Sec6, C-terminal domain"/>
    <property type="match status" value="1"/>
</dbReference>
<name>A0AAW1PH95_9CHLO</name>
<evidence type="ECO:0000313" key="2">
    <source>
        <dbReference type="Proteomes" id="UP001489004"/>
    </source>
</evidence>
<evidence type="ECO:0000313" key="1">
    <source>
        <dbReference type="EMBL" id="KAK9809185.1"/>
    </source>
</evidence>
<protein>
    <submittedName>
        <fullName evidence="1">Uncharacterized protein</fullName>
    </submittedName>
</protein>
<dbReference type="AlphaFoldDB" id="A0AAW1PH95"/>
<organism evidence="1 2">
    <name type="scientific">[Myrmecia] bisecta</name>
    <dbReference type="NCBI Taxonomy" id="41462"/>
    <lineage>
        <taxon>Eukaryota</taxon>
        <taxon>Viridiplantae</taxon>
        <taxon>Chlorophyta</taxon>
        <taxon>core chlorophytes</taxon>
        <taxon>Trebouxiophyceae</taxon>
        <taxon>Trebouxiales</taxon>
        <taxon>Trebouxiaceae</taxon>
        <taxon>Myrmecia</taxon>
    </lineage>
</organism>
<comment type="caution">
    <text evidence="1">The sequence shown here is derived from an EMBL/GenBank/DDBJ whole genome shotgun (WGS) entry which is preliminary data.</text>
</comment>
<proteinExistence type="predicted"/>
<dbReference type="EMBL" id="JALJOR010000011">
    <property type="protein sequence ID" value="KAK9809185.1"/>
    <property type="molecule type" value="Genomic_DNA"/>
</dbReference>
<accession>A0AAW1PH95</accession>